<evidence type="ECO:0000256" key="1">
    <source>
        <dbReference type="ARBA" id="ARBA00035885"/>
    </source>
</evidence>
<dbReference type="RefSeq" id="WP_346760358.1">
    <property type="nucleotide sequence ID" value="NZ_JAUJEB010000005.1"/>
</dbReference>
<accession>A0ABT8LB77</accession>
<dbReference type="InterPro" id="IPR050892">
    <property type="entry name" value="ADP-ribose_metab_enzymes"/>
</dbReference>
<evidence type="ECO:0000313" key="3">
    <source>
        <dbReference type="EMBL" id="MDN5215020.1"/>
    </source>
</evidence>
<organism evidence="3 4">
    <name type="scientific">Agaribacillus aureus</name>
    <dbReference type="NCBI Taxonomy" id="3051825"/>
    <lineage>
        <taxon>Bacteria</taxon>
        <taxon>Pseudomonadati</taxon>
        <taxon>Bacteroidota</taxon>
        <taxon>Cytophagia</taxon>
        <taxon>Cytophagales</taxon>
        <taxon>Splendidivirgaceae</taxon>
        <taxon>Agaribacillus</taxon>
    </lineage>
</organism>
<name>A0ABT8LB77_9BACT</name>
<dbReference type="EMBL" id="JAUJEB010000005">
    <property type="protein sequence ID" value="MDN5215020.1"/>
    <property type="molecule type" value="Genomic_DNA"/>
</dbReference>
<dbReference type="CDD" id="cd02901">
    <property type="entry name" value="Macro_Poa1p-like"/>
    <property type="match status" value="1"/>
</dbReference>
<proteinExistence type="predicted"/>
<comment type="caution">
    <text evidence="3">The sequence shown here is derived from an EMBL/GenBank/DDBJ whole genome shotgun (WGS) entry which is preliminary data.</text>
</comment>
<dbReference type="Proteomes" id="UP001172083">
    <property type="component" value="Unassembled WGS sequence"/>
</dbReference>
<reference evidence="3" key="1">
    <citation type="submission" date="2023-06" db="EMBL/GenBank/DDBJ databases">
        <title>Genomic of Agaribacillus aureum.</title>
        <authorList>
            <person name="Wang G."/>
        </authorList>
    </citation>
    <scope>NUCLEOTIDE SEQUENCE</scope>
    <source>
        <strain evidence="3">BMA12</strain>
    </source>
</reference>
<evidence type="ECO:0000259" key="2">
    <source>
        <dbReference type="PROSITE" id="PS51154"/>
    </source>
</evidence>
<sequence>MIKYLKGDLLSSNAQALVNTVNTVGVMGKGIALQFKKRFPHNFKVYKKACDEGTFSIGQVLVVKDGDLMQEKIIINFPTKKHWRGNSKYEYIETGLTALKEAIRTNNIKSVAIPPLGCGHGSLEWDKVKALIQAALNDLDCEIEVYTPNEHIKEILQRENTSREVKLTPARAMLLYLMFQYEAMGEQSSLFVANKLAWFLQRSGEKLKLKFTAHHYGPYAVQVNHVLLHLNGVYLKGMEQNVVKPFEPLQLNYHKIDEIKAYIDTQISAEQRARLDNIIQLLRGYTSSFSLELLASVDYLYAQDDKKDVNEIIRKLTDWNERKTNLFDKRHVKIAYSHLQDHASALSFG</sequence>
<dbReference type="SUPFAM" id="SSF52949">
    <property type="entry name" value="Macro domain-like"/>
    <property type="match status" value="1"/>
</dbReference>
<evidence type="ECO:0000313" key="4">
    <source>
        <dbReference type="Proteomes" id="UP001172083"/>
    </source>
</evidence>
<feature type="domain" description="Macro" evidence="2">
    <location>
        <begin position="1"/>
        <end position="164"/>
    </location>
</feature>
<dbReference type="PANTHER" id="PTHR12521">
    <property type="entry name" value="PROTEIN C6ORF130"/>
    <property type="match status" value="1"/>
</dbReference>
<comment type="catalytic activity">
    <reaction evidence="1">
        <text>an N-(ADP-alpha-D-ribosyl)-thymidine in DNA + H2O = a thymidine in DNA + ADP-D-ribose</text>
        <dbReference type="Rhea" id="RHEA:71655"/>
        <dbReference type="Rhea" id="RHEA-COMP:13556"/>
        <dbReference type="Rhea" id="RHEA-COMP:18051"/>
        <dbReference type="ChEBI" id="CHEBI:15377"/>
        <dbReference type="ChEBI" id="CHEBI:57967"/>
        <dbReference type="ChEBI" id="CHEBI:137386"/>
        <dbReference type="ChEBI" id="CHEBI:191199"/>
    </reaction>
    <physiologicalReaction direction="left-to-right" evidence="1">
        <dbReference type="Rhea" id="RHEA:71656"/>
    </physiologicalReaction>
</comment>
<dbReference type="InterPro" id="IPR002589">
    <property type="entry name" value="Macro_dom"/>
</dbReference>
<dbReference type="Gene3D" id="3.40.220.10">
    <property type="entry name" value="Leucine Aminopeptidase, subunit E, domain 1"/>
    <property type="match status" value="1"/>
</dbReference>
<keyword evidence="4" id="KW-1185">Reference proteome</keyword>
<dbReference type="PANTHER" id="PTHR12521:SF0">
    <property type="entry name" value="ADP-RIBOSE GLYCOHYDROLASE OARD1"/>
    <property type="match status" value="1"/>
</dbReference>
<dbReference type="InterPro" id="IPR043472">
    <property type="entry name" value="Macro_dom-like"/>
</dbReference>
<gene>
    <name evidence="3" type="ORF">QQ020_23265</name>
</gene>
<protein>
    <submittedName>
        <fullName evidence="3">Macro domain-containing protein</fullName>
    </submittedName>
</protein>
<dbReference type="Pfam" id="PF01661">
    <property type="entry name" value="Macro"/>
    <property type="match status" value="1"/>
</dbReference>
<dbReference type="PROSITE" id="PS51154">
    <property type="entry name" value="MACRO"/>
    <property type="match status" value="1"/>
</dbReference>
<dbReference type="SMART" id="SM00506">
    <property type="entry name" value="A1pp"/>
    <property type="match status" value="1"/>
</dbReference>